<evidence type="ECO:0000313" key="2">
    <source>
        <dbReference type="EMBL" id="SHG50062.1"/>
    </source>
</evidence>
<dbReference type="InterPro" id="IPR011008">
    <property type="entry name" value="Dimeric_a/b-barrel"/>
</dbReference>
<dbReference type="EMBL" id="LT670817">
    <property type="protein sequence ID" value="SHG50062.1"/>
    <property type="molecule type" value="Genomic_DNA"/>
</dbReference>
<dbReference type="Proteomes" id="UP000189796">
    <property type="component" value="Chromosome I"/>
</dbReference>
<protein>
    <submittedName>
        <fullName evidence="2">Uncharacterized conserved protein, DUF1330 family</fullName>
    </submittedName>
</protein>
<dbReference type="RefSeq" id="WP_079600882.1">
    <property type="nucleotide sequence ID" value="NZ_LT670817.1"/>
</dbReference>
<name>A0A1M5KB67_9BRAD</name>
<dbReference type="Gene3D" id="3.30.70.100">
    <property type="match status" value="1"/>
</dbReference>
<sequence>MSAYFVVRGIIHDRVAFQEYARRSPGVLASFGGRHIARGGRNIVFEGSDDRPHVVIAEFPDFESAERCYRSEAYQALIPLRSNCATLEFTLIDGVPASPVA</sequence>
<evidence type="ECO:0000259" key="1">
    <source>
        <dbReference type="Pfam" id="PF07045"/>
    </source>
</evidence>
<dbReference type="PANTHER" id="PTHR41521:SF4">
    <property type="entry name" value="BLR0684 PROTEIN"/>
    <property type="match status" value="1"/>
</dbReference>
<reference evidence="2 3" key="1">
    <citation type="submission" date="2016-11" db="EMBL/GenBank/DDBJ databases">
        <authorList>
            <person name="Jaros S."/>
            <person name="Januszkiewicz K."/>
            <person name="Wedrychowicz H."/>
        </authorList>
    </citation>
    <scope>NUCLEOTIDE SEQUENCE [LARGE SCALE GENOMIC DNA]</scope>
    <source>
        <strain evidence="2 3">GAS138</strain>
    </source>
</reference>
<dbReference type="SUPFAM" id="SSF54909">
    <property type="entry name" value="Dimeric alpha+beta barrel"/>
    <property type="match status" value="1"/>
</dbReference>
<dbReference type="PANTHER" id="PTHR41521">
    <property type="match status" value="1"/>
</dbReference>
<accession>A0A1M5KB67</accession>
<dbReference type="OrthoDB" id="9806380at2"/>
<proteinExistence type="predicted"/>
<organism evidence="2 3">
    <name type="scientific">Bradyrhizobium erythrophlei</name>
    <dbReference type="NCBI Taxonomy" id="1437360"/>
    <lineage>
        <taxon>Bacteria</taxon>
        <taxon>Pseudomonadati</taxon>
        <taxon>Pseudomonadota</taxon>
        <taxon>Alphaproteobacteria</taxon>
        <taxon>Hyphomicrobiales</taxon>
        <taxon>Nitrobacteraceae</taxon>
        <taxon>Bradyrhizobium</taxon>
    </lineage>
</organism>
<gene>
    <name evidence="2" type="ORF">SAMN05443248_1758</name>
</gene>
<dbReference type="InterPro" id="IPR010753">
    <property type="entry name" value="DUF1330"/>
</dbReference>
<feature type="domain" description="DUF1330" evidence="1">
    <location>
        <begin position="2"/>
        <end position="95"/>
    </location>
</feature>
<dbReference type="Pfam" id="PF07045">
    <property type="entry name" value="DUF1330"/>
    <property type="match status" value="1"/>
</dbReference>
<evidence type="ECO:0000313" key="3">
    <source>
        <dbReference type="Proteomes" id="UP000189796"/>
    </source>
</evidence>
<dbReference type="AlphaFoldDB" id="A0A1M5KB67"/>